<sequence length="112" mass="13260">MEEKENVNPSRIVVLFKKEFPVAFLEDELSKGTFIGKEFLVFRELLQKYGGRIEKLFKDIEMQYAEGQDFESYYMVHVPSEAEELRDEILKFIFIDAAYIKSDDEEPEEADF</sequence>
<proteinExistence type="predicted"/>
<accession>A0A2P8DVG5</accession>
<keyword evidence="2" id="KW-1185">Reference proteome</keyword>
<evidence type="ECO:0000313" key="1">
    <source>
        <dbReference type="EMBL" id="PSL01206.1"/>
    </source>
</evidence>
<gene>
    <name evidence="1" type="ORF">CLV48_1148</name>
</gene>
<evidence type="ECO:0000313" key="2">
    <source>
        <dbReference type="Proteomes" id="UP000240708"/>
    </source>
</evidence>
<dbReference type="RefSeq" id="WP_106568704.1">
    <property type="nucleotide sequence ID" value="NZ_PYGF01000014.1"/>
</dbReference>
<protein>
    <submittedName>
        <fullName evidence="1">Uncharacterized protein</fullName>
    </submittedName>
</protein>
<comment type="caution">
    <text evidence="1">The sequence shown here is derived from an EMBL/GenBank/DDBJ whole genome shotgun (WGS) entry which is preliminary data.</text>
</comment>
<dbReference type="Proteomes" id="UP000240708">
    <property type="component" value="Unassembled WGS sequence"/>
</dbReference>
<name>A0A2P8DVG5_9BACT</name>
<dbReference type="EMBL" id="PYGF01000014">
    <property type="protein sequence ID" value="PSL01206.1"/>
    <property type="molecule type" value="Genomic_DNA"/>
</dbReference>
<reference evidence="1 2" key="1">
    <citation type="submission" date="2018-03" db="EMBL/GenBank/DDBJ databases">
        <title>Genomic Encyclopedia of Archaeal and Bacterial Type Strains, Phase II (KMG-II): from individual species to whole genera.</title>
        <authorList>
            <person name="Goeker M."/>
        </authorList>
    </citation>
    <scope>NUCLEOTIDE SEQUENCE [LARGE SCALE GENOMIC DNA]</scope>
    <source>
        <strain evidence="1 2">DSM 28057</strain>
    </source>
</reference>
<dbReference type="AlphaFoldDB" id="A0A2P8DVG5"/>
<organism evidence="1 2">
    <name type="scientific">Cecembia rubra</name>
    <dbReference type="NCBI Taxonomy" id="1485585"/>
    <lineage>
        <taxon>Bacteria</taxon>
        <taxon>Pseudomonadati</taxon>
        <taxon>Bacteroidota</taxon>
        <taxon>Cytophagia</taxon>
        <taxon>Cytophagales</taxon>
        <taxon>Cyclobacteriaceae</taxon>
        <taxon>Cecembia</taxon>
    </lineage>
</organism>